<comment type="caution">
    <text evidence="1">The sequence shown here is derived from an EMBL/GenBank/DDBJ whole genome shotgun (WGS) entry which is preliminary data.</text>
</comment>
<dbReference type="AlphaFoldDB" id="A0A0F9HMZ7"/>
<organism evidence="1">
    <name type="scientific">marine sediment metagenome</name>
    <dbReference type="NCBI Taxonomy" id="412755"/>
    <lineage>
        <taxon>unclassified sequences</taxon>
        <taxon>metagenomes</taxon>
        <taxon>ecological metagenomes</taxon>
    </lineage>
</organism>
<reference evidence="1" key="1">
    <citation type="journal article" date="2015" name="Nature">
        <title>Complex archaea that bridge the gap between prokaryotes and eukaryotes.</title>
        <authorList>
            <person name="Spang A."/>
            <person name="Saw J.H."/>
            <person name="Jorgensen S.L."/>
            <person name="Zaremba-Niedzwiedzka K."/>
            <person name="Martijn J."/>
            <person name="Lind A.E."/>
            <person name="van Eijk R."/>
            <person name="Schleper C."/>
            <person name="Guy L."/>
            <person name="Ettema T.J."/>
        </authorList>
    </citation>
    <scope>NUCLEOTIDE SEQUENCE</scope>
</reference>
<proteinExistence type="predicted"/>
<protein>
    <submittedName>
        <fullName evidence="1">Uncharacterized protein</fullName>
    </submittedName>
</protein>
<dbReference type="EMBL" id="LAZR01014629">
    <property type="protein sequence ID" value="KKM16646.1"/>
    <property type="molecule type" value="Genomic_DNA"/>
</dbReference>
<gene>
    <name evidence="1" type="ORF">LCGC14_1683750</name>
</gene>
<evidence type="ECO:0000313" key="1">
    <source>
        <dbReference type="EMBL" id="KKM16646.1"/>
    </source>
</evidence>
<name>A0A0F9HMZ7_9ZZZZ</name>
<accession>A0A0F9HMZ7</accession>
<sequence>MAKKRVVSKRVAKRDRTNSNGFASVIIPPLEQAESEVWLIGDRPLMVNNKLSVAEGIAEKYDKGPGAYVPPPAPTPEEAYANTFYVLPDSKYDAPHPKGRYGVPSSGIKKCACSAIRTTGITDSITIGLIGKSFWVMEDSGGLCLVQFKKLICDRRPVNIGSGVKTVPSMRQRPMFLDWKIKIRVKFNAKVLSREQIINLFMHAGQYIGLCEMRAEKKQGQCGGFHVRGAGGTL</sequence>